<dbReference type="AlphaFoldDB" id="A0AAV4SPV6"/>
<evidence type="ECO:0000313" key="2">
    <source>
        <dbReference type="Proteomes" id="UP001054945"/>
    </source>
</evidence>
<name>A0AAV4SPV6_CAEEX</name>
<comment type="caution">
    <text evidence="1">The sequence shown here is derived from an EMBL/GenBank/DDBJ whole genome shotgun (WGS) entry which is preliminary data.</text>
</comment>
<dbReference type="Proteomes" id="UP001054945">
    <property type="component" value="Unassembled WGS sequence"/>
</dbReference>
<protein>
    <submittedName>
        <fullName evidence="1">Uncharacterized protein</fullName>
    </submittedName>
</protein>
<organism evidence="1 2">
    <name type="scientific">Caerostris extrusa</name>
    <name type="common">Bark spider</name>
    <name type="synonym">Caerostris bankana</name>
    <dbReference type="NCBI Taxonomy" id="172846"/>
    <lineage>
        <taxon>Eukaryota</taxon>
        <taxon>Metazoa</taxon>
        <taxon>Ecdysozoa</taxon>
        <taxon>Arthropoda</taxon>
        <taxon>Chelicerata</taxon>
        <taxon>Arachnida</taxon>
        <taxon>Araneae</taxon>
        <taxon>Araneomorphae</taxon>
        <taxon>Entelegynae</taxon>
        <taxon>Araneoidea</taxon>
        <taxon>Araneidae</taxon>
        <taxon>Caerostris</taxon>
    </lineage>
</organism>
<accession>A0AAV4SPV6</accession>
<keyword evidence="2" id="KW-1185">Reference proteome</keyword>
<reference evidence="1 2" key="1">
    <citation type="submission" date="2021-06" db="EMBL/GenBank/DDBJ databases">
        <title>Caerostris extrusa draft genome.</title>
        <authorList>
            <person name="Kono N."/>
            <person name="Arakawa K."/>
        </authorList>
    </citation>
    <scope>NUCLEOTIDE SEQUENCE [LARGE SCALE GENOMIC DNA]</scope>
</reference>
<proteinExistence type="predicted"/>
<sequence>MQLQMIFCMSLNGDQRSAQDIVEAYNWFLISEEKELEKYCNEIITTYEKNCKKICKIWEAKGYDNHADCFKSKSQQ</sequence>
<evidence type="ECO:0000313" key="1">
    <source>
        <dbReference type="EMBL" id="GIY34457.1"/>
    </source>
</evidence>
<gene>
    <name evidence="1" type="ORF">CEXT_781421</name>
</gene>
<dbReference type="EMBL" id="BPLR01009771">
    <property type="protein sequence ID" value="GIY34457.1"/>
    <property type="molecule type" value="Genomic_DNA"/>
</dbReference>